<dbReference type="Gene3D" id="3.90.550.10">
    <property type="entry name" value="Spore Coat Polysaccharide Biosynthesis Protein SpsA, Chain A"/>
    <property type="match status" value="1"/>
</dbReference>
<keyword evidence="13" id="KW-1185">Reference proteome</keyword>
<dbReference type="InterPro" id="IPR006375">
    <property type="entry name" value="Man1P_GuaTrfase/Man6P_Isoase"/>
</dbReference>
<dbReference type="SUPFAM" id="SSF53448">
    <property type="entry name" value="Nucleotide-diphospho-sugar transferases"/>
    <property type="match status" value="1"/>
</dbReference>
<evidence type="ECO:0000256" key="2">
    <source>
        <dbReference type="ARBA" id="ARBA00012387"/>
    </source>
</evidence>
<dbReference type="InterPro" id="IPR049577">
    <property type="entry name" value="GMPP_N"/>
</dbReference>
<keyword evidence="4" id="KW-0548">Nucleotidyltransferase</keyword>
<dbReference type="SUPFAM" id="SSF51182">
    <property type="entry name" value="RmlC-like cupins"/>
    <property type="match status" value="1"/>
</dbReference>
<dbReference type="InterPro" id="IPR011051">
    <property type="entry name" value="RmlC_Cupin_sf"/>
</dbReference>
<keyword evidence="6" id="KW-0342">GTP-binding</keyword>
<dbReference type="PANTHER" id="PTHR46390:SF1">
    <property type="entry name" value="MANNOSE-1-PHOSPHATE GUANYLYLTRANSFERASE"/>
    <property type="match status" value="1"/>
</dbReference>
<dbReference type="EC" id="2.7.7.13" evidence="2"/>
<accession>A0A6S7B0V7</accession>
<comment type="catalytic activity">
    <reaction evidence="7">
        <text>alpha-D-mannose 1-phosphate + GTP + H(+) = GDP-alpha-D-mannose + diphosphate</text>
        <dbReference type="Rhea" id="RHEA:15229"/>
        <dbReference type="ChEBI" id="CHEBI:15378"/>
        <dbReference type="ChEBI" id="CHEBI:33019"/>
        <dbReference type="ChEBI" id="CHEBI:37565"/>
        <dbReference type="ChEBI" id="CHEBI:57527"/>
        <dbReference type="ChEBI" id="CHEBI:58409"/>
        <dbReference type="EC" id="2.7.7.13"/>
    </reaction>
</comment>
<protein>
    <recommendedName>
        <fullName evidence="2">mannose-1-phosphate guanylyltransferase</fullName>
        <ecNumber evidence="2">2.7.7.13</ecNumber>
    </recommendedName>
</protein>
<feature type="domain" description="Nucleotidyl transferase" evidence="9">
    <location>
        <begin position="23"/>
        <end position="314"/>
    </location>
</feature>
<dbReference type="AlphaFoldDB" id="A0A6S7B0V7"/>
<dbReference type="NCBIfam" id="TIGR01479">
    <property type="entry name" value="GMP_PMI"/>
    <property type="match status" value="1"/>
</dbReference>
<evidence type="ECO:0000256" key="5">
    <source>
        <dbReference type="ARBA" id="ARBA00022741"/>
    </source>
</evidence>
<feature type="domain" description="Mannose-6-phosphate isomerase type II C-terminal" evidence="10">
    <location>
        <begin position="381"/>
        <end position="493"/>
    </location>
</feature>
<dbReference type="CDD" id="cd02213">
    <property type="entry name" value="cupin_PMI_typeII_C"/>
    <property type="match status" value="1"/>
</dbReference>
<dbReference type="InterPro" id="IPR014710">
    <property type="entry name" value="RmlC-like_jellyroll"/>
</dbReference>
<dbReference type="InterPro" id="IPR001538">
    <property type="entry name" value="Man6P_isomerase-2_C"/>
</dbReference>
<organism evidence="12 13">
    <name type="scientific">Pararobbsia alpina</name>
    <dbReference type="NCBI Taxonomy" id="621374"/>
    <lineage>
        <taxon>Bacteria</taxon>
        <taxon>Pseudomonadati</taxon>
        <taxon>Pseudomonadota</taxon>
        <taxon>Betaproteobacteria</taxon>
        <taxon>Burkholderiales</taxon>
        <taxon>Burkholderiaceae</taxon>
        <taxon>Pararobbsia</taxon>
    </lineage>
</organism>
<dbReference type="EMBL" id="CADIKM010000004">
    <property type="protein sequence ID" value="CAB3781826.1"/>
    <property type="molecule type" value="Genomic_DNA"/>
</dbReference>
<evidence type="ECO:0000256" key="8">
    <source>
        <dbReference type="RuleBase" id="RU004190"/>
    </source>
</evidence>
<dbReference type="Proteomes" id="UP000494115">
    <property type="component" value="Unassembled WGS sequence"/>
</dbReference>
<feature type="domain" description="MannoseP isomerase/GMP-like beta-helix" evidence="11">
    <location>
        <begin position="328"/>
        <end position="374"/>
    </location>
</feature>
<dbReference type="InterPro" id="IPR054566">
    <property type="entry name" value="ManC/GMP-like_b-helix"/>
</dbReference>
<dbReference type="GO" id="GO:0009298">
    <property type="term" value="P:GDP-mannose biosynthetic process"/>
    <property type="evidence" value="ECO:0007669"/>
    <property type="project" value="TreeGrafter"/>
</dbReference>
<comment type="similarity">
    <text evidence="1 8">Belongs to the mannose-6-phosphate isomerase type 2 family.</text>
</comment>
<dbReference type="InterPro" id="IPR005835">
    <property type="entry name" value="NTP_transferase_dom"/>
</dbReference>
<dbReference type="FunFam" id="2.60.120.10:FF:000032">
    <property type="entry name" value="Mannose-1-phosphate guanylyltransferase/mannose-6-phosphate isomerase"/>
    <property type="match status" value="1"/>
</dbReference>
<dbReference type="Pfam" id="PF01050">
    <property type="entry name" value="MannoseP_isomer"/>
    <property type="match status" value="1"/>
</dbReference>
<keyword evidence="5" id="KW-0547">Nucleotide-binding</keyword>
<evidence type="ECO:0000256" key="7">
    <source>
        <dbReference type="ARBA" id="ARBA00047343"/>
    </source>
</evidence>
<dbReference type="InterPro" id="IPR051161">
    <property type="entry name" value="Mannose-6P_isomerase_type2"/>
</dbReference>
<dbReference type="GO" id="GO:0000271">
    <property type="term" value="P:polysaccharide biosynthetic process"/>
    <property type="evidence" value="ECO:0007669"/>
    <property type="project" value="InterPro"/>
</dbReference>
<sequence length="498" mass="54488">MNIRHSIFEVGSDAININLQVHAVIPAGGSGTRLWPLSRKEFPKQLIGLLGDDSLLQLTGKRLNGLAASHPLAAESIVICGEAHRFMIAEQMRQAGIRARILLEPDARNTAPALTLAALSLTEKGEDAIMVVMPADHAITDQSAFQASVSTAIRYAGDGRIVALGIVPTRAETGYGYIKVGTELDEHGGHRLDGFVEKPERELAEQYLASGQYWWNSGLFVVRASVWLSAIEKYEPAIHAACLDAFDGKTADADFQRVDARRFDACPSQSIDYAVMERVVHVDSGFPTAVVPLDAGWSDVGSWDAVWDVMPKDENGNVSHGRVMLEGSSNTFAHSESRLVACVGTDDLVVVETPDAVLVAKKSAVQDIKTVVARIRGEAGTEATYHRKVYRPWGYYDSIDSDTNFQVKRIVVKPGGTLSLQMHHHRAEHWIVVKGTARVTRGTETFLLSENQSTYIPLGEVHRLENPGKTPLAMIEVQSGSYLGEDDIVRFEDTYGRS</sequence>
<gene>
    <name evidence="12" type="primary">algA_1</name>
    <name evidence="12" type="ORF">LMG28138_01353</name>
</gene>
<dbReference type="PANTHER" id="PTHR46390">
    <property type="entry name" value="MANNOSE-1-PHOSPHATE GUANYLYLTRANSFERASE"/>
    <property type="match status" value="1"/>
</dbReference>
<dbReference type="GO" id="GO:0004475">
    <property type="term" value="F:mannose-1-phosphate guanylyltransferase (GTP) activity"/>
    <property type="evidence" value="ECO:0007669"/>
    <property type="project" value="UniProtKB-EC"/>
</dbReference>
<dbReference type="CDD" id="cd02509">
    <property type="entry name" value="GDP-M1P_Guanylyltransferase"/>
    <property type="match status" value="1"/>
</dbReference>
<evidence type="ECO:0000259" key="11">
    <source>
        <dbReference type="Pfam" id="PF22640"/>
    </source>
</evidence>
<dbReference type="InterPro" id="IPR029044">
    <property type="entry name" value="Nucleotide-diphossugar_trans"/>
</dbReference>
<dbReference type="Pfam" id="PF00483">
    <property type="entry name" value="NTP_transferase"/>
    <property type="match status" value="1"/>
</dbReference>
<dbReference type="FunFam" id="3.90.550.10:FF:000046">
    <property type="entry name" value="Mannose-1-phosphate guanylyltransferase (GDP)"/>
    <property type="match status" value="1"/>
</dbReference>
<evidence type="ECO:0000256" key="3">
    <source>
        <dbReference type="ARBA" id="ARBA00022679"/>
    </source>
</evidence>
<proteinExistence type="inferred from homology"/>
<dbReference type="GO" id="GO:0005525">
    <property type="term" value="F:GTP binding"/>
    <property type="evidence" value="ECO:0007669"/>
    <property type="project" value="UniProtKB-KW"/>
</dbReference>
<evidence type="ECO:0000313" key="12">
    <source>
        <dbReference type="EMBL" id="CAB3781826.1"/>
    </source>
</evidence>
<dbReference type="RefSeq" id="WP_175103977.1">
    <property type="nucleotide sequence ID" value="NZ_CADIKM010000004.1"/>
</dbReference>
<dbReference type="Gene3D" id="2.60.120.10">
    <property type="entry name" value="Jelly Rolls"/>
    <property type="match status" value="1"/>
</dbReference>
<keyword evidence="3" id="KW-0808">Transferase</keyword>
<dbReference type="Pfam" id="PF22640">
    <property type="entry name" value="ManC_GMP_beta-helix"/>
    <property type="match status" value="1"/>
</dbReference>
<evidence type="ECO:0000256" key="1">
    <source>
        <dbReference type="ARBA" id="ARBA00006115"/>
    </source>
</evidence>
<name>A0A6S7B0V7_9BURK</name>
<evidence type="ECO:0000259" key="9">
    <source>
        <dbReference type="Pfam" id="PF00483"/>
    </source>
</evidence>
<evidence type="ECO:0000256" key="4">
    <source>
        <dbReference type="ARBA" id="ARBA00022695"/>
    </source>
</evidence>
<evidence type="ECO:0000256" key="6">
    <source>
        <dbReference type="ARBA" id="ARBA00023134"/>
    </source>
</evidence>
<reference evidence="12 13" key="1">
    <citation type="submission" date="2020-04" db="EMBL/GenBank/DDBJ databases">
        <authorList>
            <person name="De Canck E."/>
        </authorList>
    </citation>
    <scope>NUCLEOTIDE SEQUENCE [LARGE SCALE GENOMIC DNA]</scope>
    <source>
        <strain evidence="12 13">LMG 28138</strain>
    </source>
</reference>
<evidence type="ECO:0000259" key="10">
    <source>
        <dbReference type="Pfam" id="PF01050"/>
    </source>
</evidence>
<evidence type="ECO:0000313" key="13">
    <source>
        <dbReference type="Proteomes" id="UP000494115"/>
    </source>
</evidence>